<evidence type="ECO:0000256" key="5">
    <source>
        <dbReference type="PIRSR" id="PIRSR000446-1"/>
    </source>
</evidence>
<dbReference type="SMART" id="SM00827">
    <property type="entry name" value="PKS_AT"/>
    <property type="match status" value="1"/>
</dbReference>
<dbReference type="AlphaFoldDB" id="A0A1M5E5T6"/>
<dbReference type="SUPFAM" id="SSF52151">
    <property type="entry name" value="FabD/lysophospholipase-like"/>
    <property type="match status" value="1"/>
</dbReference>
<evidence type="ECO:0000259" key="6">
    <source>
        <dbReference type="SMART" id="SM00827"/>
    </source>
</evidence>
<comment type="similarity">
    <text evidence="4">Belongs to the fabD family.</text>
</comment>
<dbReference type="InterPro" id="IPR014043">
    <property type="entry name" value="Acyl_transferase_dom"/>
</dbReference>
<dbReference type="STRING" id="1121256.SAMN02746089_02482"/>
<dbReference type="Proteomes" id="UP000184088">
    <property type="component" value="Unassembled WGS sequence"/>
</dbReference>
<proteinExistence type="inferred from homology"/>
<feature type="active site" evidence="5">
    <location>
        <position position="200"/>
    </location>
</feature>
<protein>
    <recommendedName>
        <fullName evidence="4">Malonyl CoA-acyl carrier protein transacylase</fullName>
        <ecNumber evidence="4">2.3.1.39</ecNumber>
    </recommendedName>
</protein>
<keyword evidence="1 4" id="KW-0808">Transferase</keyword>
<dbReference type="InterPro" id="IPR001227">
    <property type="entry name" value="Ac_transferase_dom_sf"/>
</dbReference>
<dbReference type="PANTHER" id="PTHR42681:SF1">
    <property type="entry name" value="MALONYL-COA-ACYL CARRIER PROTEIN TRANSACYLASE, MITOCHONDRIAL"/>
    <property type="match status" value="1"/>
</dbReference>
<dbReference type="InterPro" id="IPR016036">
    <property type="entry name" value="Malonyl_transacylase_ACP-bd"/>
</dbReference>
<dbReference type="GO" id="GO:0005829">
    <property type="term" value="C:cytosol"/>
    <property type="evidence" value="ECO:0007669"/>
    <property type="project" value="TreeGrafter"/>
</dbReference>
<dbReference type="EMBL" id="FQVH01000042">
    <property type="protein sequence ID" value="SHF74597.1"/>
    <property type="molecule type" value="Genomic_DNA"/>
</dbReference>
<evidence type="ECO:0000256" key="2">
    <source>
        <dbReference type="ARBA" id="ARBA00023315"/>
    </source>
</evidence>
<feature type="active site" evidence="5">
    <location>
        <position position="91"/>
    </location>
</feature>
<dbReference type="PANTHER" id="PTHR42681">
    <property type="entry name" value="MALONYL-COA-ACYL CARRIER PROTEIN TRANSACYLASE, MITOCHONDRIAL"/>
    <property type="match status" value="1"/>
</dbReference>
<evidence type="ECO:0000313" key="8">
    <source>
        <dbReference type="Proteomes" id="UP000184088"/>
    </source>
</evidence>
<dbReference type="RefSeq" id="WP_073345924.1">
    <property type="nucleotide sequence ID" value="NZ_FQVH01000042.1"/>
</dbReference>
<accession>A0A1M5E5T6</accession>
<name>A0A1M5E5T6_9THEO</name>
<dbReference type="Gene3D" id="3.30.70.250">
    <property type="entry name" value="Malonyl-CoA ACP transacylase, ACP-binding"/>
    <property type="match status" value="1"/>
</dbReference>
<dbReference type="InterPro" id="IPR024925">
    <property type="entry name" value="Malonyl_CoA-ACP_transAc"/>
</dbReference>
<dbReference type="Pfam" id="PF00698">
    <property type="entry name" value="Acyl_transf_1"/>
    <property type="match status" value="1"/>
</dbReference>
<dbReference type="InterPro" id="IPR004410">
    <property type="entry name" value="Malonyl_CoA-ACP_transAc_FabD"/>
</dbReference>
<dbReference type="Gene3D" id="3.40.366.10">
    <property type="entry name" value="Malonyl-Coenzyme A Acyl Carrier Protein, domain 2"/>
    <property type="match status" value="1"/>
</dbReference>
<keyword evidence="8" id="KW-1185">Reference proteome</keyword>
<reference evidence="7 8" key="1">
    <citation type="submission" date="2016-11" db="EMBL/GenBank/DDBJ databases">
        <authorList>
            <person name="Jaros S."/>
            <person name="Januszkiewicz K."/>
            <person name="Wedrychowicz H."/>
        </authorList>
    </citation>
    <scope>NUCLEOTIDE SEQUENCE [LARGE SCALE GENOMIC DNA]</scope>
    <source>
        <strain evidence="7 8">DSM 17918</strain>
    </source>
</reference>
<dbReference type="GO" id="GO:0006633">
    <property type="term" value="P:fatty acid biosynthetic process"/>
    <property type="evidence" value="ECO:0007669"/>
    <property type="project" value="TreeGrafter"/>
</dbReference>
<dbReference type="FunFam" id="3.30.70.250:FF:000001">
    <property type="entry name" value="Malonyl CoA-acyl carrier protein transacylase"/>
    <property type="match status" value="1"/>
</dbReference>
<evidence type="ECO:0000256" key="1">
    <source>
        <dbReference type="ARBA" id="ARBA00022679"/>
    </source>
</evidence>
<gene>
    <name evidence="7" type="ORF">SAMN02746089_02482</name>
</gene>
<dbReference type="EC" id="2.3.1.39" evidence="4"/>
<dbReference type="InterPro" id="IPR016035">
    <property type="entry name" value="Acyl_Trfase/lysoPLipase"/>
</dbReference>
<dbReference type="NCBIfam" id="TIGR00128">
    <property type="entry name" value="fabD"/>
    <property type="match status" value="1"/>
</dbReference>
<dbReference type="OrthoDB" id="9805460at2"/>
<evidence type="ECO:0000256" key="3">
    <source>
        <dbReference type="ARBA" id="ARBA00048462"/>
    </source>
</evidence>
<dbReference type="SUPFAM" id="SSF55048">
    <property type="entry name" value="Probable ACP-binding domain of malonyl-CoA ACP transacylase"/>
    <property type="match status" value="1"/>
</dbReference>
<dbReference type="InterPro" id="IPR050858">
    <property type="entry name" value="Mal-CoA-ACP_Trans/PKS_FabD"/>
</dbReference>
<organism evidence="7 8">
    <name type="scientific">Caldanaerobius fijiensis DSM 17918</name>
    <dbReference type="NCBI Taxonomy" id="1121256"/>
    <lineage>
        <taxon>Bacteria</taxon>
        <taxon>Bacillati</taxon>
        <taxon>Bacillota</taxon>
        <taxon>Clostridia</taxon>
        <taxon>Thermoanaerobacterales</taxon>
        <taxon>Thermoanaerobacteraceae</taxon>
        <taxon>Caldanaerobius</taxon>
    </lineage>
</organism>
<sequence>MAKVAFIYAGQGAQYTGMGKDLAENYKEAAEVFEAANESIGFDIAKLCFEGPDEELMKTENTQPAVLTMSIACLRVLESRGFNPDVAAGLSLGEYSALVNAGALKFEDAVPLVRLRGRLMQETVPLGKGGMAAIIGLTNEEVLDVCKEASQYGIVEPANFNCPGQISIAGEIQALEKAIEIAKSKGAKRAIMLSVSAPFHCSMLQPAGEKLGEALDKIQFGDLKLPVISNVNAQYIKDKSDIKNLLVRQVYSSVLWEATIERMIQDGVDVFVELGPGKVLSGFVRKIDKTRVSLNVEDVKSLEETLRALEGLK</sequence>
<dbReference type="GO" id="GO:0004314">
    <property type="term" value="F:[acyl-carrier-protein] S-malonyltransferase activity"/>
    <property type="evidence" value="ECO:0007669"/>
    <property type="project" value="UniProtKB-EC"/>
</dbReference>
<keyword evidence="2 4" id="KW-0012">Acyltransferase</keyword>
<evidence type="ECO:0000313" key="7">
    <source>
        <dbReference type="EMBL" id="SHF74597.1"/>
    </source>
</evidence>
<evidence type="ECO:0000256" key="4">
    <source>
        <dbReference type="PIRNR" id="PIRNR000446"/>
    </source>
</evidence>
<comment type="catalytic activity">
    <reaction evidence="3 4">
        <text>holo-[ACP] + malonyl-CoA = malonyl-[ACP] + CoA</text>
        <dbReference type="Rhea" id="RHEA:41792"/>
        <dbReference type="Rhea" id="RHEA-COMP:9623"/>
        <dbReference type="Rhea" id="RHEA-COMP:9685"/>
        <dbReference type="ChEBI" id="CHEBI:57287"/>
        <dbReference type="ChEBI" id="CHEBI:57384"/>
        <dbReference type="ChEBI" id="CHEBI:64479"/>
        <dbReference type="ChEBI" id="CHEBI:78449"/>
        <dbReference type="EC" id="2.3.1.39"/>
    </reaction>
</comment>
<feature type="domain" description="Malonyl-CoA:ACP transacylase (MAT)" evidence="6">
    <location>
        <begin position="7"/>
        <end position="299"/>
    </location>
</feature>
<dbReference type="PIRSF" id="PIRSF000446">
    <property type="entry name" value="Mct"/>
    <property type="match status" value="1"/>
</dbReference>